<dbReference type="EMBL" id="CAGKOT010000014">
    <property type="protein sequence ID" value="CAB5359898.1"/>
    <property type="molecule type" value="Genomic_DNA"/>
</dbReference>
<feature type="compositionally biased region" description="Basic and acidic residues" evidence="1">
    <location>
        <begin position="55"/>
        <end position="67"/>
    </location>
</feature>
<accession>A0A915Z371</accession>
<evidence type="ECO:0000313" key="3">
    <source>
        <dbReference type="Proteomes" id="UP000684084"/>
    </source>
</evidence>
<dbReference type="Proteomes" id="UP000684084">
    <property type="component" value="Unassembled WGS sequence"/>
</dbReference>
<evidence type="ECO:0000256" key="1">
    <source>
        <dbReference type="SAM" id="MobiDB-lite"/>
    </source>
</evidence>
<gene>
    <name evidence="2" type="ORF">CHRIB12_LOCUS7977</name>
</gene>
<feature type="region of interest" description="Disordered" evidence="1">
    <location>
        <begin position="92"/>
        <end position="187"/>
    </location>
</feature>
<proteinExistence type="predicted"/>
<dbReference type="AlphaFoldDB" id="A0A915Z371"/>
<feature type="compositionally biased region" description="Basic and acidic residues" evidence="1">
    <location>
        <begin position="166"/>
        <end position="187"/>
    </location>
</feature>
<organism evidence="2 3">
    <name type="scientific">Rhizophagus irregularis</name>
    <dbReference type="NCBI Taxonomy" id="588596"/>
    <lineage>
        <taxon>Eukaryota</taxon>
        <taxon>Fungi</taxon>
        <taxon>Fungi incertae sedis</taxon>
        <taxon>Mucoromycota</taxon>
        <taxon>Glomeromycotina</taxon>
        <taxon>Glomeromycetes</taxon>
        <taxon>Glomerales</taxon>
        <taxon>Glomeraceae</taxon>
        <taxon>Rhizophagus</taxon>
    </lineage>
</organism>
<name>A0A915Z371_9GLOM</name>
<feature type="compositionally biased region" description="Low complexity" evidence="1">
    <location>
        <begin position="114"/>
        <end position="130"/>
    </location>
</feature>
<feature type="compositionally biased region" description="Polar residues" evidence="1">
    <location>
        <begin position="37"/>
        <end position="53"/>
    </location>
</feature>
<protein>
    <submittedName>
        <fullName evidence="2">Uncharacterized protein</fullName>
    </submittedName>
</protein>
<reference evidence="2" key="1">
    <citation type="submission" date="2020-05" db="EMBL/GenBank/DDBJ databases">
        <authorList>
            <person name="Rincon C."/>
            <person name="Sanders R I."/>
            <person name="Robbins C."/>
            <person name="Chaturvedi A."/>
        </authorList>
    </citation>
    <scope>NUCLEOTIDE SEQUENCE</scope>
    <source>
        <strain evidence="2">CHB12</strain>
    </source>
</reference>
<feature type="compositionally biased region" description="Basic residues" evidence="1">
    <location>
        <begin position="1"/>
        <end position="16"/>
    </location>
</feature>
<feature type="region of interest" description="Disordered" evidence="1">
    <location>
        <begin position="1"/>
        <end position="75"/>
    </location>
</feature>
<evidence type="ECO:0000313" key="2">
    <source>
        <dbReference type="EMBL" id="CAB5359898.1"/>
    </source>
</evidence>
<sequence length="187" mass="21254">MASKRSKNAKNSKKRKQALDVPEGQRRKQALDVPEGQNESQQNIFAQMLSVESSEIPKDQRTDREKSPTGPFVLVTPFDVDRGRSLVKSVSFTPANHEKSSTNRENSLVRTAHTETSVSTTLTPSVTPMSYERTSRTPTPILSPMQIDLDKEIDYYNVDDDDNEEHNDNRDKSDTREPLPKPHNMER</sequence>
<comment type="caution">
    <text evidence="2">The sequence shown here is derived from an EMBL/GenBank/DDBJ whole genome shotgun (WGS) entry which is preliminary data.</text>
</comment>